<proteinExistence type="predicted"/>
<sequence length="117" mass="13519">MNVTYIHEPTDLQCGQAVLAMVLGLPVAQVAEDLQNDRETDLKEMKSYLRAHGAWVSDVRVQVTEKSSLPPVCMLSLETPRCWHWSLYCDGTFYDPEHGVLDDFPDSARRYYWEIRL</sequence>
<gene>
    <name evidence="1" type="ordered locus">Rumal_0622</name>
</gene>
<dbReference type="RefSeq" id="WP_013497362.1">
    <property type="nucleotide sequence ID" value="NC_014833.1"/>
</dbReference>
<evidence type="ECO:0000313" key="1">
    <source>
        <dbReference type="EMBL" id="ADU21171.1"/>
    </source>
</evidence>
<dbReference type="eggNOG" id="ENOG502ZCJI">
    <property type="taxonomic scope" value="Bacteria"/>
</dbReference>
<reference evidence="1 2" key="1">
    <citation type="journal article" date="2011" name="J. Bacteriol.">
        <title>Complete genome of the cellulolytic ruminal bacterium Ruminococcus albus 7.</title>
        <authorList>
            <person name="Suen G."/>
            <person name="Stevenson D.M."/>
            <person name="Bruce D.C."/>
            <person name="Chertkov O."/>
            <person name="Copeland A."/>
            <person name="Cheng J.F."/>
            <person name="Detter C."/>
            <person name="Detter J.C."/>
            <person name="Goodwin L.A."/>
            <person name="Han C.S."/>
            <person name="Hauser L.J."/>
            <person name="Ivanova N.N."/>
            <person name="Kyrpides N.C."/>
            <person name="Land M.L."/>
            <person name="Lapidus A."/>
            <person name="Lucas S."/>
            <person name="Ovchinnikova G."/>
            <person name="Pitluck S."/>
            <person name="Tapia R."/>
            <person name="Woyke T."/>
            <person name="Boyum J."/>
            <person name="Mead D."/>
            <person name="Weimer P.J."/>
        </authorList>
    </citation>
    <scope>NUCLEOTIDE SEQUENCE [LARGE SCALE GENOMIC DNA]</scope>
    <source>
        <strain evidence="2">ATCC 27210 / DSM 20455 / JCM 14654 / NCDO 2250 / 7</strain>
    </source>
</reference>
<dbReference type="OrthoDB" id="1821349at2"/>
<dbReference type="STRING" id="697329.Rumal_0622"/>
<evidence type="ECO:0008006" key="3">
    <source>
        <dbReference type="Google" id="ProtNLM"/>
    </source>
</evidence>
<dbReference type="EMBL" id="CP002403">
    <property type="protein sequence ID" value="ADU21171.1"/>
    <property type="molecule type" value="Genomic_DNA"/>
</dbReference>
<organism evidence="1 2">
    <name type="scientific">Ruminococcus albus (strain ATCC 27210 / DSM 20455 / JCM 14654 / NCDO 2250 / 7)</name>
    <dbReference type="NCBI Taxonomy" id="697329"/>
    <lineage>
        <taxon>Bacteria</taxon>
        <taxon>Bacillati</taxon>
        <taxon>Bacillota</taxon>
        <taxon>Clostridia</taxon>
        <taxon>Eubacteriales</taxon>
        <taxon>Oscillospiraceae</taxon>
        <taxon>Ruminococcus</taxon>
    </lineage>
</organism>
<dbReference type="HOGENOM" id="CLU_2083135_0_0_9"/>
<dbReference type="Proteomes" id="UP000006919">
    <property type="component" value="Chromosome"/>
</dbReference>
<dbReference type="KEGG" id="ral:Rumal_0622"/>
<accession>E6UGY4</accession>
<protein>
    <recommendedName>
        <fullName evidence="3">Peptidase C39 domain-containing protein</fullName>
    </recommendedName>
</protein>
<dbReference type="AlphaFoldDB" id="E6UGY4"/>
<name>E6UGY4_RUMA7</name>
<evidence type="ECO:0000313" key="2">
    <source>
        <dbReference type="Proteomes" id="UP000006919"/>
    </source>
</evidence>